<dbReference type="Gene3D" id="1.20.1250.20">
    <property type="entry name" value="MFS general substrate transporter like domains"/>
    <property type="match status" value="1"/>
</dbReference>
<dbReference type="Proteomes" id="UP000547510">
    <property type="component" value="Unassembled WGS sequence"/>
</dbReference>
<dbReference type="EMBL" id="JACHJN010000011">
    <property type="protein sequence ID" value="MBB5959606.1"/>
    <property type="molecule type" value="Genomic_DNA"/>
</dbReference>
<feature type="transmembrane region" description="Helical" evidence="6">
    <location>
        <begin position="341"/>
        <end position="362"/>
    </location>
</feature>
<dbReference type="PANTHER" id="PTHR23513:SF11">
    <property type="entry name" value="STAPHYLOFERRIN A TRANSPORTER"/>
    <property type="match status" value="1"/>
</dbReference>
<evidence type="ECO:0000313" key="8">
    <source>
        <dbReference type="EMBL" id="MBB5959606.1"/>
    </source>
</evidence>
<organism evidence="8 9">
    <name type="scientific">Saccharothrix tamanrassetensis</name>
    <dbReference type="NCBI Taxonomy" id="1051531"/>
    <lineage>
        <taxon>Bacteria</taxon>
        <taxon>Bacillati</taxon>
        <taxon>Actinomycetota</taxon>
        <taxon>Actinomycetes</taxon>
        <taxon>Pseudonocardiales</taxon>
        <taxon>Pseudonocardiaceae</taxon>
        <taxon>Saccharothrix</taxon>
    </lineage>
</organism>
<feature type="transmembrane region" description="Helical" evidence="6">
    <location>
        <begin position="219"/>
        <end position="242"/>
    </location>
</feature>
<name>A0A841CW52_9PSEU</name>
<evidence type="ECO:0000256" key="5">
    <source>
        <dbReference type="ARBA" id="ARBA00023136"/>
    </source>
</evidence>
<feature type="domain" description="Major facilitator superfamily (MFS) profile" evidence="7">
    <location>
        <begin position="1"/>
        <end position="392"/>
    </location>
</feature>
<dbReference type="InterPro" id="IPR011701">
    <property type="entry name" value="MFS"/>
</dbReference>
<evidence type="ECO:0000259" key="7">
    <source>
        <dbReference type="PROSITE" id="PS50850"/>
    </source>
</evidence>
<evidence type="ECO:0000256" key="4">
    <source>
        <dbReference type="ARBA" id="ARBA00022989"/>
    </source>
</evidence>
<dbReference type="PANTHER" id="PTHR23513">
    <property type="entry name" value="INTEGRAL MEMBRANE EFFLUX PROTEIN-RELATED"/>
    <property type="match status" value="1"/>
</dbReference>
<dbReference type="GO" id="GO:0005886">
    <property type="term" value="C:plasma membrane"/>
    <property type="evidence" value="ECO:0007669"/>
    <property type="project" value="UniProtKB-SubCell"/>
</dbReference>
<comment type="subcellular location">
    <subcellularLocation>
        <location evidence="1">Cell membrane</location>
        <topology evidence="1">Multi-pass membrane protein</topology>
    </subcellularLocation>
</comment>
<comment type="caution">
    <text evidence="8">The sequence shown here is derived from an EMBL/GenBank/DDBJ whole genome shotgun (WGS) entry which is preliminary data.</text>
</comment>
<dbReference type="InterPro" id="IPR036259">
    <property type="entry name" value="MFS_trans_sf"/>
</dbReference>
<feature type="transmembrane region" description="Helical" evidence="6">
    <location>
        <begin position="103"/>
        <end position="128"/>
    </location>
</feature>
<dbReference type="AlphaFoldDB" id="A0A841CW52"/>
<evidence type="ECO:0000256" key="2">
    <source>
        <dbReference type="ARBA" id="ARBA00022475"/>
    </source>
</evidence>
<feature type="transmembrane region" description="Helical" evidence="6">
    <location>
        <begin position="368"/>
        <end position="387"/>
    </location>
</feature>
<evidence type="ECO:0000256" key="6">
    <source>
        <dbReference type="SAM" id="Phobius"/>
    </source>
</evidence>
<dbReference type="InterPro" id="IPR020846">
    <property type="entry name" value="MFS_dom"/>
</dbReference>
<accession>A0A841CW52</accession>
<keyword evidence="4 6" id="KW-1133">Transmembrane helix</keyword>
<dbReference type="RefSeq" id="WP_184696629.1">
    <property type="nucleotide sequence ID" value="NZ_JACHJN010000011.1"/>
</dbReference>
<protein>
    <submittedName>
        <fullName evidence="8">MFS family permease</fullName>
    </submittedName>
</protein>
<feature type="transmembrane region" description="Helical" evidence="6">
    <location>
        <begin position="171"/>
        <end position="188"/>
    </location>
</feature>
<dbReference type="GO" id="GO:0022857">
    <property type="term" value="F:transmembrane transporter activity"/>
    <property type="evidence" value="ECO:0007669"/>
    <property type="project" value="InterPro"/>
</dbReference>
<evidence type="ECO:0000256" key="1">
    <source>
        <dbReference type="ARBA" id="ARBA00004651"/>
    </source>
</evidence>
<feature type="transmembrane region" description="Helical" evidence="6">
    <location>
        <begin position="281"/>
        <end position="299"/>
    </location>
</feature>
<gene>
    <name evidence="8" type="ORF">FHS29_006227</name>
</gene>
<dbReference type="CDD" id="cd06173">
    <property type="entry name" value="MFS_MefA_like"/>
    <property type="match status" value="1"/>
</dbReference>
<dbReference type="PROSITE" id="PS50850">
    <property type="entry name" value="MFS"/>
    <property type="match status" value="1"/>
</dbReference>
<feature type="transmembrane region" description="Helical" evidence="6">
    <location>
        <begin position="44"/>
        <end position="64"/>
    </location>
</feature>
<dbReference type="SUPFAM" id="SSF103473">
    <property type="entry name" value="MFS general substrate transporter"/>
    <property type="match status" value="1"/>
</dbReference>
<reference evidence="8 9" key="1">
    <citation type="submission" date="2020-08" db="EMBL/GenBank/DDBJ databases">
        <title>Genomic Encyclopedia of Type Strains, Phase III (KMG-III): the genomes of soil and plant-associated and newly described type strains.</title>
        <authorList>
            <person name="Whitman W."/>
        </authorList>
    </citation>
    <scope>NUCLEOTIDE SEQUENCE [LARGE SCALE GENOMIC DNA]</scope>
    <source>
        <strain evidence="8 9">CECT 8640</strain>
    </source>
</reference>
<evidence type="ECO:0000256" key="3">
    <source>
        <dbReference type="ARBA" id="ARBA00022692"/>
    </source>
</evidence>
<keyword evidence="2" id="KW-1003">Cell membrane</keyword>
<sequence>MPPTRLLGNRDFRLLWSAQALTTTGTLSAMVALPLLVLHQTGSAAVAGLVGFAVLAAAALATLPGGRVADRYDRRAVLVCCAGGSAISTGLLALAVHVDAATIPVVLLLTVLRGALAGAFGAAGAAALPHVVPPAQLPTALATNTARLAAAALVGPAPAGALFGVSPELPFWAAAVALLVATACVMAIRTPLPAPAGTGPSGLTTGLVFLWRDGVLRRITLVGTAHNAVFSAVPLLLVVIGLRQHDSGLSIGLVYTATGVGSLVGALAATALSRRLPPRRALLITCWVPAVLLALAAISPSLESLAVALTAGCLVSPPADAVLTSVRVVRTPDALQGRTQAAVGLVGMCATPLGPPAAGLLLDHVDVGVALLVLATSLAALAVVATLSPQLRHVPAPGGPDA</sequence>
<dbReference type="Pfam" id="PF07690">
    <property type="entry name" value="MFS_1"/>
    <property type="match status" value="1"/>
</dbReference>
<feature type="transmembrane region" description="Helical" evidence="6">
    <location>
        <begin position="76"/>
        <end position="97"/>
    </location>
</feature>
<keyword evidence="3 6" id="KW-0812">Transmembrane</keyword>
<proteinExistence type="predicted"/>
<feature type="transmembrane region" description="Helical" evidence="6">
    <location>
        <begin position="12"/>
        <end position="38"/>
    </location>
</feature>
<keyword evidence="5 6" id="KW-0472">Membrane</keyword>
<keyword evidence="9" id="KW-1185">Reference proteome</keyword>
<feature type="transmembrane region" description="Helical" evidence="6">
    <location>
        <begin position="248"/>
        <end position="269"/>
    </location>
</feature>
<evidence type="ECO:0000313" key="9">
    <source>
        <dbReference type="Proteomes" id="UP000547510"/>
    </source>
</evidence>